<organism evidence="1">
    <name type="scientific">Menopon gallinae</name>
    <name type="common">poultry shaft louse</name>
    <dbReference type="NCBI Taxonomy" id="328185"/>
    <lineage>
        <taxon>Eukaryota</taxon>
        <taxon>Metazoa</taxon>
        <taxon>Ecdysozoa</taxon>
        <taxon>Arthropoda</taxon>
        <taxon>Hexapoda</taxon>
        <taxon>Insecta</taxon>
        <taxon>Pterygota</taxon>
        <taxon>Neoptera</taxon>
        <taxon>Paraneoptera</taxon>
        <taxon>Psocodea</taxon>
        <taxon>Troctomorpha</taxon>
        <taxon>Phthiraptera</taxon>
        <taxon>Amblycera</taxon>
        <taxon>Menoponidae</taxon>
        <taxon>Menopon</taxon>
    </lineage>
</organism>
<gene>
    <name evidence="1" type="ORF">PYX00_001330</name>
</gene>
<sequence>MDFDETITKLHGALSSFEEDTPVLRKQHTLKQIFDKATDVDKSRMIFFMLLNSNTAVQDELMNNDDIGLLTGICPSLSVEELASLLLTLKLTGHISAIITSCPFIMIVEVIDVLLKDFSADDALSGICDLTVGIFEKINKADITESSYVLPYFNKFIDKLWTLFDSDNFSVLMDCVFKMYVNCLRIFNIKECDYRYNPVFRFEWGELKMGDSAVQCTGSEWLVPFLEDFKTKFSSLCSSYHDKPEMGMDVLKSHSASETAYLLYLEICKTGIETSLLDVLNCFMKRPEPECVDIGTIIRKIRNGRAGDSKSLFKALVNFSNALESEEAVHCIKENLNLGDEEDMRFVYDTLKVMIEKNHTDQLQELMISCLESMTLEGQLRCLNEYFGERHRFMLEPDRFDERLMEEFNKLSEVDGNAKTLLISFCIQSPLKTISKICRLGLSSPTQASATLDYLKMLKSACVSVDGEDGLNNLNTVLNSLFESGDLTDKEKQCLSNLIARLQKENLLGVEFAEICLLGNIRKEVDNVNWGKAVFLLDVLKSLVKLKTFHCKEAALLAFLSQLLDHSTWDYCSFSTELADAREIVITIITWMMRKKKVNSEAEVSWLRQKISSCCEVNRFYFCELWHSWNLDFPANKDLYKQLLLLLNAHTNEQSIIDSIILELPSRKLHDLRISLINALIKVLPVLIRQEWTKLFMCVVSIMTSWSKLEESRSVLNAKAEVYIIFATCLHCLAQNMNRRKETSPCFEFCLRNFGRTIHQIFLTGEKIEPGMCVKILKGLLFVLHGVRCPESRRSNALALSPLVFSLKEAGRKSEGTIDEIEELEEWFKNDFI</sequence>
<comment type="caution">
    <text evidence="1">The sequence shown here is derived from an EMBL/GenBank/DDBJ whole genome shotgun (WGS) entry which is preliminary data.</text>
</comment>
<protein>
    <submittedName>
        <fullName evidence="1">Uncharacterized protein</fullName>
    </submittedName>
</protein>
<reference evidence="1" key="1">
    <citation type="journal article" date="2024" name="Gigascience">
        <title>Chromosome-level genome of the poultry shaft louse Menopon gallinae provides insight into the host-switching and adaptive evolution of parasitic lice.</title>
        <authorList>
            <person name="Xu Y."/>
            <person name="Ma L."/>
            <person name="Liu S."/>
            <person name="Liang Y."/>
            <person name="Liu Q."/>
            <person name="He Z."/>
            <person name="Tian L."/>
            <person name="Duan Y."/>
            <person name="Cai W."/>
            <person name="Li H."/>
            <person name="Song F."/>
        </authorList>
    </citation>
    <scope>NUCLEOTIDE SEQUENCE</scope>
    <source>
        <strain evidence="1">Cailab_2023a</strain>
    </source>
</reference>
<evidence type="ECO:0000313" key="1">
    <source>
        <dbReference type="EMBL" id="KAL0279859.1"/>
    </source>
</evidence>
<accession>A0AAW2ICF0</accession>
<dbReference type="AlphaFoldDB" id="A0AAW2ICF0"/>
<name>A0AAW2ICF0_9NEOP</name>
<proteinExistence type="predicted"/>
<dbReference type="EMBL" id="JARGDH010000001">
    <property type="protein sequence ID" value="KAL0279859.1"/>
    <property type="molecule type" value="Genomic_DNA"/>
</dbReference>